<proteinExistence type="inferred from homology"/>
<dbReference type="SUPFAM" id="SSF161098">
    <property type="entry name" value="MetI-like"/>
    <property type="match status" value="1"/>
</dbReference>
<dbReference type="InterPro" id="IPR035906">
    <property type="entry name" value="MetI-like_sf"/>
</dbReference>
<evidence type="ECO:0000256" key="7">
    <source>
        <dbReference type="RuleBase" id="RU363032"/>
    </source>
</evidence>
<dbReference type="PANTHER" id="PTHR43744:SF9">
    <property type="entry name" value="POLYGALACTURONAN_RHAMNOGALACTURONAN TRANSPORT SYSTEM PERMEASE PROTEIN YTCP"/>
    <property type="match status" value="1"/>
</dbReference>
<comment type="caution">
    <text evidence="9">The sequence shown here is derived from an EMBL/GenBank/DDBJ whole genome shotgun (WGS) entry which is preliminary data.</text>
</comment>
<evidence type="ECO:0000313" key="10">
    <source>
        <dbReference type="Proteomes" id="UP001597448"/>
    </source>
</evidence>
<keyword evidence="2 7" id="KW-0813">Transport</keyword>
<feature type="domain" description="ABC transmembrane type-1" evidence="8">
    <location>
        <begin position="83"/>
        <end position="285"/>
    </location>
</feature>
<feature type="transmembrane region" description="Helical" evidence="7">
    <location>
        <begin position="83"/>
        <end position="106"/>
    </location>
</feature>
<feature type="transmembrane region" description="Helical" evidence="7">
    <location>
        <begin position="152"/>
        <end position="170"/>
    </location>
</feature>
<dbReference type="Gene3D" id="1.10.3720.10">
    <property type="entry name" value="MetI-like"/>
    <property type="match status" value="1"/>
</dbReference>
<dbReference type="Pfam" id="PF00528">
    <property type="entry name" value="BPD_transp_1"/>
    <property type="match status" value="1"/>
</dbReference>
<keyword evidence="3" id="KW-1003">Cell membrane</keyword>
<accession>A0ABW5FG28</accession>
<name>A0ABW5FG28_9BACL</name>
<evidence type="ECO:0000256" key="3">
    <source>
        <dbReference type="ARBA" id="ARBA00022475"/>
    </source>
</evidence>
<dbReference type="EMBL" id="JBHUKY010000078">
    <property type="protein sequence ID" value="MFD2413970.1"/>
    <property type="molecule type" value="Genomic_DNA"/>
</dbReference>
<reference evidence="10" key="1">
    <citation type="journal article" date="2019" name="Int. J. Syst. Evol. Microbiol.">
        <title>The Global Catalogue of Microorganisms (GCM) 10K type strain sequencing project: providing services to taxonomists for standard genome sequencing and annotation.</title>
        <authorList>
            <consortium name="The Broad Institute Genomics Platform"/>
            <consortium name="The Broad Institute Genome Sequencing Center for Infectious Disease"/>
            <person name="Wu L."/>
            <person name="Ma J."/>
        </authorList>
    </citation>
    <scope>NUCLEOTIDE SEQUENCE [LARGE SCALE GENOMIC DNA]</scope>
    <source>
        <strain evidence="10">CCM 8725</strain>
    </source>
</reference>
<feature type="transmembrane region" description="Helical" evidence="7">
    <location>
        <begin position="118"/>
        <end position="140"/>
    </location>
</feature>
<feature type="transmembrane region" description="Helical" evidence="7">
    <location>
        <begin position="20"/>
        <end position="41"/>
    </location>
</feature>
<dbReference type="InterPro" id="IPR000515">
    <property type="entry name" value="MetI-like"/>
</dbReference>
<keyword evidence="6 7" id="KW-0472">Membrane</keyword>
<gene>
    <name evidence="9" type="ORF">ACFSX3_29290</name>
</gene>
<comment type="subcellular location">
    <subcellularLocation>
        <location evidence="1 7">Cell membrane</location>
        <topology evidence="1 7">Multi-pass membrane protein</topology>
    </subcellularLocation>
</comment>
<protein>
    <submittedName>
        <fullName evidence="9">Carbohydrate ABC transporter permease</fullName>
    </submittedName>
</protein>
<dbReference type="CDD" id="cd06261">
    <property type="entry name" value="TM_PBP2"/>
    <property type="match status" value="1"/>
</dbReference>
<comment type="similarity">
    <text evidence="7">Belongs to the binding-protein-dependent transport system permease family.</text>
</comment>
<evidence type="ECO:0000256" key="2">
    <source>
        <dbReference type="ARBA" id="ARBA00022448"/>
    </source>
</evidence>
<dbReference type="Proteomes" id="UP001597448">
    <property type="component" value="Unassembled WGS sequence"/>
</dbReference>
<evidence type="ECO:0000256" key="5">
    <source>
        <dbReference type="ARBA" id="ARBA00022989"/>
    </source>
</evidence>
<evidence type="ECO:0000313" key="9">
    <source>
        <dbReference type="EMBL" id="MFD2413970.1"/>
    </source>
</evidence>
<keyword evidence="10" id="KW-1185">Reference proteome</keyword>
<feature type="transmembrane region" description="Helical" evidence="7">
    <location>
        <begin position="191"/>
        <end position="213"/>
    </location>
</feature>
<dbReference type="PROSITE" id="PS50928">
    <property type="entry name" value="ABC_TM1"/>
    <property type="match status" value="1"/>
</dbReference>
<organism evidence="9 10">
    <name type="scientific">Paenibacillus rhizoplanae</name>
    <dbReference type="NCBI Taxonomy" id="1917181"/>
    <lineage>
        <taxon>Bacteria</taxon>
        <taxon>Bacillati</taxon>
        <taxon>Bacillota</taxon>
        <taxon>Bacilli</taxon>
        <taxon>Bacillales</taxon>
        <taxon>Paenibacillaceae</taxon>
        <taxon>Paenibacillus</taxon>
    </lineage>
</organism>
<evidence type="ECO:0000256" key="6">
    <source>
        <dbReference type="ARBA" id="ARBA00023136"/>
    </source>
</evidence>
<keyword evidence="4 7" id="KW-0812">Transmembrane</keyword>
<evidence type="ECO:0000256" key="4">
    <source>
        <dbReference type="ARBA" id="ARBA00022692"/>
    </source>
</evidence>
<evidence type="ECO:0000259" key="8">
    <source>
        <dbReference type="PROSITE" id="PS50928"/>
    </source>
</evidence>
<keyword evidence="5 7" id="KW-1133">Transmembrane helix</keyword>
<feature type="transmembrane region" description="Helical" evidence="7">
    <location>
        <begin position="266"/>
        <end position="283"/>
    </location>
</feature>
<sequence length="301" mass="33382">MVRAASTIRMGRNGRKKSVADIAIIVFIVALSFTCIVPFLYMIALSLSSNEAIISQKVSLWPVDFTLETYKTILSDADMLYTLGYSIVLTIFYTAVCMFLTICAAYPLTKKRLWGRNFLLSALVFTMYFSGGLIPSYILIKNLGMMDTIWSLVLPGAMSVFNLIILKTFFSSLPESLEESASIDGCSDLGILLRIVLPLSLPSIATLSLFYAVDRWNGFQDALFYITKKELYPMQLKLYQIISANQQLDSQQGGEGSIGSFIVPESLKAASVMFTTIPILLIYPKLQKYFVDGVMTGAIKG</sequence>
<dbReference type="PANTHER" id="PTHR43744">
    <property type="entry name" value="ABC TRANSPORTER PERMEASE PROTEIN MG189-RELATED-RELATED"/>
    <property type="match status" value="1"/>
</dbReference>
<dbReference type="RefSeq" id="WP_339225006.1">
    <property type="nucleotide sequence ID" value="NZ_JBHUKY010000078.1"/>
</dbReference>
<evidence type="ECO:0000256" key="1">
    <source>
        <dbReference type="ARBA" id="ARBA00004651"/>
    </source>
</evidence>